<comment type="caution">
    <text evidence="2">The sequence shown here is derived from an EMBL/GenBank/DDBJ whole genome shotgun (WGS) entry which is preliminary data.</text>
</comment>
<dbReference type="GO" id="GO:0016787">
    <property type="term" value="F:hydrolase activity"/>
    <property type="evidence" value="ECO:0007669"/>
    <property type="project" value="UniProtKB-KW"/>
</dbReference>
<dbReference type="Proteomes" id="UP001165492">
    <property type="component" value="Unassembled WGS sequence"/>
</dbReference>
<keyword evidence="2" id="KW-0378">Hydrolase</keyword>
<accession>A0ABS8HTF9</accession>
<gene>
    <name evidence="2" type="ORF">LMF89_13935</name>
</gene>
<proteinExistence type="predicted"/>
<dbReference type="RefSeq" id="WP_229535596.1">
    <property type="nucleotide sequence ID" value="NZ_JAJHJB010000018.1"/>
</dbReference>
<dbReference type="EMBL" id="JAJHJB010000018">
    <property type="protein sequence ID" value="MCC5466453.1"/>
    <property type="molecule type" value="Genomic_DNA"/>
</dbReference>
<evidence type="ECO:0000313" key="3">
    <source>
        <dbReference type="Proteomes" id="UP001165492"/>
    </source>
</evidence>
<keyword evidence="1" id="KW-0472">Membrane</keyword>
<dbReference type="PANTHER" id="PTHR40031">
    <property type="entry name" value="HYPOTHETICAL MEMBRANE SPANNING PROTEIN"/>
    <property type="match status" value="1"/>
</dbReference>
<feature type="transmembrane region" description="Helical" evidence="1">
    <location>
        <begin position="86"/>
        <end position="106"/>
    </location>
</feature>
<feature type="transmembrane region" description="Helical" evidence="1">
    <location>
        <begin position="149"/>
        <end position="169"/>
    </location>
</feature>
<reference evidence="2" key="1">
    <citation type="submission" date="2021-11" db="EMBL/GenBank/DDBJ databases">
        <title>Description of a new species Pelosinus isolated from the bottom sediments of Lake Baikal.</title>
        <authorList>
            <person name="Zakharyuk A."/>
        </authorList>
    </citation>
    <scope>NUCLEOTIDE SEQUENCE</scope>
    <source>
        <strain evidence="2">Bkl1</strain>
    </source>
</reference>
<protein>
    <submittedName>
        <fullName evidence="2">Metal-dependent hydrolase</fullName>
    </submittedName>
</protein>
<dbReference type="InterPro" id="IPR053170">
    <property type="entry name" value="Transcription_regulator"/>
</dbReference>
<sequence>MDSFSHALVGIAIAGLSGHPLSIYDPIYLAAILGSQAPDFDIIAQIKGKFSYLRQHRAFSHSIPGLVLWSFLISAVLSIIMPQANFLTLLGWTFSGSLSHIIMDYFNTHGAAILWPIQKERKSLQLLNVFDPILFVLLLSVYAFDFTMFTLSCLTFIILTAYIFFRMVLRKKATKQLHRLFSQRDILQITVMPSLKRILFWDFVLETKNAYLVGQLGTISPALKLHADLVKQKDLSILTLQAKKTLIGDFFATFTPFIYFEEQKNPHSISVTIYDLRYVLDKQFLHRATIIFDHNSNHPTTSYLHTYGSTTQIPCDLH</sequence>
<name>A0ABS8HTF9_9FIRM</name>
<dbReference type="Pfam" id="PF04307">
    <property type="entry name" value="YdjM"/>
    <property type="match status" value="1"/>
</dbReference>
<keyword evidence="1" id="KW-0812">Transmembrane</keyword>
<feature type="transmembrane region" description="Helical" evidence="1">
    <location>
        <begin position="126"/>
        <end position="143"/>
    </location>
</feature>
<dbReference type="InterPro" id="IPR007404">
    <property type="entry name" value="YdjM-like"/>
</dbReference>
<organism evidence="2 3">
    <name type="scientific">Pelosinus baikalensis</name>
    <dbReference type="NCBI Taxonomy" id="2892015"/>
    <lineage>
        <taxon>Bacteria</taxon>
        <taxon>Bacillati</taxon>
        <taxon>Bacillota</taxon>
        <taxon>Negativicutes</taxon>
        <taxon>Selenomonadales</taxon>
        <taxon>Sporomusaceae</taxon>
        <taxon>Pelosinus</taxon>
    </lineage>
</organism>
<keyword evidence="3" id="KW-1185">Reference proteome</keyword>
<dbReference type="PANTHER" id="PTHR40031:SF1">
    <property type="entry name" value="MEMBRANE-BOUND METAL-DEPENDENT HYDROLASE"/>
    <property type="match status" value="1"/>
</dbReference>
<evidence type="ECO:0000313" key="2">
    <source>
        <dbReference type="EMBL" id="MCC5466453.1"/>
    </source>
</evidence>
<evidence type="ECO:0000256" key="1">
    <source>
        <dbReference type="SAM" id="Phobius"/>
    </source>
</evidence>
<feature type="transmembrane region" description="Helical" evidence="1">
    <location>
        <begin position="58"/>
        <end position="80"/>
    </location>
</feature>
<keyword evidence="1" id="KW-1133">Transmembrane helix</keyword>